<dbReference type="PANTHER" id="PTHR42794">
    <property type="entry name" value="HEMIN IMPORT ATP-BINDING PROTEIN HMUV"/>
    <property type="match status" value="1"/>
</dbReference>
<keyword evidence="3 7" id="KW-0067">ATP-binding</keyword>
<gene>
    <name evidence="7" type="ORF">Q9295_16515</name>
</gene>
<dbReference type="Proteomes" id="UP001239680">
    <property type="component" value="Unassembled WGS sequence"/>
</dbReference>
<dbReference type="NCBIfam" id="NF010068">
    <property type="entry name" value="PRK13548.1"/>
    <property type="match status" value="1"/>
</dbReference>
<dbReference type="CDD" id="cd03214">
    <property type="entry name" value="ABC_Iron-Siderophores_B12_Hemin"/>
    <property type="match status" value="1"/>
</dbReference>
<evidence type="ECO:0000256" key="2">
    <source>
        <dbReference type="ARBA" id="ARBA00022741"/>
    </source>
</evidence>
<evidence type="ECO:0000259" key="6">
    <source>
        <dbReference type="PROSITE" id="PS50893"/>
    </source>
</evidence>
<keyword evidence="8" id="KW-1185">Reference proteome</keyword>
<proteinExistence type="predicted"/>
<protein>
    <submittedName>
        <fullName evidence="7">Heme ABC transporter ATP-binding protein</fullName>
    </submittedName>
</protein>
<keyword evidence="4" id="KW-1278">Translocase</keyword>
<evidence type="ECO:0000256" key="3">
    <source>
        <dbReference type="ARBA" id="ARBA00022840"/>
    </source>
</evidence>
<dbReference type="GO" id="GO:0005524">
    <property type="term" value="F:ATP binding"/>
    <property type="evidence" value="ECO:0007669"/>
    <property type="project" value="UniProtKB-KW"/>
</dbReference>
<reference evidence="7 8" key="1">
    <citation type="submission" date="2023-08" db="EMBL/GenBank/DDBJ databases">
        <title>Characterization of two Paracoccaceae strains isolated from Phycosphere and proposal of Xinfangfangia lacusdiani sp. nov.</title>
        <authorList>
            <person name="Deng Y."/>
            <person name="Zhang Y.Q."/>
        </authorList>
    </citation>
    <scope>NUCLEOTIDE SEQUENCE [LARGE SCALE GENOMIC DNA]</scope>
    <source>
        <strain evidence="7 8">CPCC 101601</strain>
    </source>
</reference>
<dbReference type="SUPFAM" id="SSF52540">
    <property type="entry name" value="P-loop containing nucleoside triphosphate hydrolases"/>
    <property type="match status" value="1"/>
</dbReference>
<evidence type="ECO:0000313" key="8">
    <source>
        <dbReference type="Proteomes" id="UP001239680"/>
    </source>
</evidence>
<keyword evidence="2" id="KW-0547">Nucleotide-binding</keyword>
<evidence type="ECO:0000256" key="5">
    <source>
        <dbReference type="ARBA" id="ARBA00037066"/>
    </source>
</evidence>
<dbReference type="PROSITE" id="PS50893">
    <property type="entry name" value="ABC_TRANSPORTER_2"/>
    <property type="match status" value="1"/>
</dbReference>
<dbReference type="PANTHER" id="PTHR42794:SF1">
    <property type="entry name" value="HEMIN IMPORT ATP-BINDING PROTEIN HMUV"/>
    <property type="match status" value="1"/>
</dbReference>
<dbReference type="RefSeq" id="WP_306681691.1">
    <property type="nucleotide sequence ID" value="NZ_JAVDBT010000019.1"/>
</dbReference>
<feature type="domain" description="ABC transporter" evidence="6">
    <location>
        <begin position="2"/>
        <end position="238"/>
    </location>
</feature>
<evidence type="ECO:0000313" key="7">
    <source>
        <dbReference type="EMBL" id="MDQ2067979.1"/>
    </source>
</evidence>
<comment type="caution">
    <text evidence="7">The sequence shown here is derived from an EMBL/GenBank/DDBJ whole genome shotgun (WGS) entry which is preliminary data.</text>
</comment>
<dbReference type="InterPro" id="IPR003439">
    <property type="entry name" value="ABC_transporter-like_ATP-bd"/>
</dbReference>
<evidence type="ECO:0000256" key="4">
    <source>
        <dbReference type="ARBA" id="ARBA00022967"/>
    </source>
</evidence>
<dbReference type="Gene3D" id="3.40.50.300">
    <property type="entry name" value="P-loop containing nucleotide triphosphate hydrolases"/>
    <property type="match status" value="1"/>
</dbReference>
<keyword evidence="1" id="KW-0813">Transport</keyword>
<organism evidence="7 8">
    <name type="scientific">Pseudogemmobacter lacusdianii</name>
    <dbReference type="NCBI Taxonomy" id="3069608"/>
    <lineage>
        <taxon>Bacteria</taxon>
        <taxon>Pseudomonadati</taxon>
        <taxon>Pseudomonadota</taxon>
        <taxon>Alphaproteobacteria</taxon>
        <taxon>Rhodobacterales</taxon>
        <taxon>Paracoccaceae</taxon>
        <taxon>Pseudogemmobacter</taxon>
    </lineage>
</organism>
<dbReference type="EMBL" id="JAVDBT010000019">
    <property type="protein sequence ID" value="MDQ2067979.1"/>
    <property type="molecule type" value="Genomic_DNA"/>
</dbReference>
<sequence length="259" mass="27213">MLEITDIYASLAKREVLHGISLTAKAGQVLAICGPNGAGKSTLLKAALGEIPARGDVKLNGQSTAKAKASDLARQRAVLPQDTQVAFAFTVAEIVAMGQEAGDFAAEPGLIEAALAAVGLANHATRPFQTLSGGERQRSHLARALAQVWQPIGPQGPRWLFLDEPVASLDLGHQLQVMRLARAYADQGGGVVAVMHDLNLSAMFADRMAFIIDGRLAAEGTPAEVLTAPLLERAYGCKVAMNTAPQSGPWFLPQACDQA</sequence>
<accession>A0ABU0W1Y5</accession>
<dbReference type="InterPro" id="IPR003593">
    <property type="entry name" value="AAA+_ATPase"/>
</dbReference>
<dbReference type="InterPro" id="IPR027417">
    <property type="entry name" value="P-loop_NTPase"/>
</dbReference>
<dbReference type="SMART" id="SM00382">
    <property type="entry name" value="AAA"/>
    <property type="match status" value="1"/>
</dbReference>
<dbReference type="Pfam" id="PF00005">
    <property type="entry name" value="ABC_tran"/>
    <property type="match status" value="1"/>
</dbReference>
<evidence type="ECO:0000256" key="1">
    <source>
        <dbReference type="ARBA" id="ARBA00022448"/>
    </source>
</evidence>
<comment type="function">
    <text evidence="5">Part of the ABC transporter complex HmuTUV involved in hemin import. Responsible for energy coupling to the transport system.</text>
</comment>
<name>A0ABU0W1Y5_9RHOB</name>